<gene>
    <name evidence="1" type="ORF">EV702DRAFT_929109</name>
</gene>
<organism evidence="1 2">
    <name type="scientific">Suillus placidus</name>
    <dbReference type="NCBI Taxonomy" id="48579"/>
    <lineage>
        <taxon>Eukaryota</taxon>
        <taxon>Fungi</taxon>
        <taxon>Dikarya</taxon>
        <taxon>Basidiomycota</taxon>
        <taxon>Agaricomycotina</taxon>
        <taxon>Agaricomycetes</taxon>
        <taxon>Agaricomycetidae</taxon>
        <taxon>Boletales</taxon>
        <taxon>Suillineae</taxon>
        <taxon>Suillaceae</taxon>
        <taxon>Suillus</taxon>
    </lineage>
</organism>
<reference evidence="1" key="1">
    <citation type="journal article" date="2020" name="New Phytol.">
        <title>Comparative genomics reveals dynamic genome evolution in host specialist ectomycorrhizal fungi.</title>
        <authorList>
            <person name="Lofgren L.A."/>
            <person name="Nguyen N.H."/>
            <person name="Vilgalys R."/>
            <person name="Ruytinx J."/>
            <person name="Liao H.L."/>
            <person name="Branco S."/>
            <person name="Kuo A."/>
            <person name="LaButti K."/>
            <person name="Lipzen A."/>
            <person name="Andreopoulos W."/>
            <person name="Pangilinan J."/>
            <person name="Riley R."/>
            <person name="Hundley H."/>
            <person name="Na H."/>
            <person name="Barry K."/>
            <person name="Grigoriev I.V."/>
            <person name="Stajich J.E."/>
            <person name="Kennedy P.G."/>
        </authorList>
    </citation>
    <scope>NUCLEOTIDE SEQUENCE</scope>
    <source>
        <strain evidence="1">DOB743</strain>
    </source>
</reference>
<name>A0A9P7D2Y5_9AGAM</name>
<dbReference type="OrthoDB" id="3255572at2759"/>
<dbReference type="Proteomes" id="UP000714275">
    <property type="component" value="Unassembled WGS sequence"/>
</dbReference>
<feature type="non-terminal residue" evidence="1">
    <location>
        <position position="168"/>
    </location>
</feature>
<protein>
    <recommendedName>
        <fullName evidence="3">Tc1-like transposase DDE domain-containing protein</fullName>
    </recommendedName>
</protein>
<keyword evidence="2" id="KW-1185">Reference proteome</keyword>
<comment type="caution">
    <text evidence="1">The sequence shown here is derived from an EMBL/GenBank/DDBJ whole genome shotgun (WGS) entry which is preliminary data.</text>
</comment>
<evidence type="ECO:0000313" key="1">
    <source>
        <dbReference type="EMBL" id="KAG1777539.1"/>
    </source>
</evidence>
<sequence>CWEAIFAEYGTVNRPPSPIRGQQLRILTRALMTACEALFAEESDLYLDEVVAWLALTHGISISVSTLCCNLKEAGLTRKLLHKLAAERDEECRHEWKESMRTNFAGDGSEFVFVDEVSKNEITWARQYGRAMAGQCAALTDLPYMNPFPAERSVLVLDNCRIHHNEEL</sequence>
<evidence type="ECO:0000313" key="2">
    <source>
        <dbReference type="Proteomes" id="UP000714275"/>
    </source>
</evidence>
<accession>A0A9P7D2Y5</accession>
<evidence type="ECO:0008006" key="3">
    <source>
        <dbReference type="Google" id="ProtNLM"/>
    </source>
</evidence>
<dbReference type="EMBL" id="JABBWD010000020">
    <property type="protein sequence ID" value="KAG1777539.1"/>
    <property type="molecule type" value="Genomic_DNA"/>
</dbReference>
<proteinExistence type="predicted"/>
<dbReference type="AlphaFoldDB" id="A0A9P7D2Y5"/>
<feature type="non-terminal residue" evidence="1">
    <location>
        <position position="1"/>
    </location>
</feature>